<dbReference type="InterPro" id="IPR025662">
    <property type="entry name" value="Sigma_54_int_dom_ATP-bd_1"/>
</dbReference>
<sequence length="374" mass="41475">MNIIGSNIKGQSQSIKCLRTAIETMAQYSAPVLITGETGTGKELVARGLHYGGKFANKPFIAINCSTFTDELFASELFGYRKGAFTDAKSDKEGLLVSAAGGTIFLDEVDSLSPKSQAALLRVIQESEFRPIGSTTVLKTNVRFIAAANCNLEKSIIAGEFRQDLYFRLYILSVSVPALRERKEDIPLLAEHFIQKLNTNYGLNKQGITSRLLAKFQTHHWPGNVRELENTIHRYYLLAKSEYLDEAVMVDAMSQATQATQAASNAELNTPRCVGFSENQPMEFVESGIDNQESSAVLSSDDNTLSNELESGCLNFSDAKRQAIENFEARFVSRLLKFTEGNITKAATLCGKERRAFGKLVKKYNIKNQEINLY</sequence>
<dbReference type="CDD" id="cd00009">
    <property type="entry name" value="AAA"/>
    <property type="match status" value="1"/>
</dbReference>
<feature type="domain" description="Sigma-54 factor interaction" evidence="6">
    <location>
        <begin position="8"/>
        <end position="237"/>
    </location>
</feature>
<evidence type="ECO:0000259" key="6">
    <source>
        <dbReference type="PROSITE" id="PS50045"/>
    </source>
</evidence>
<proteinExistence type="predicted"/>
<reference evidence="7 8" key="1">
    <citation type="submission" date="2023-03" db="EMBL/GenBank/DDBJ databases">
        <title>Draft genome sequence of Thalassotalea insulae KCTC 62186T.</title>
        <authorList>
            <person name="Sawabe T."/>
        </authorList>
    </citation>
    <scope>NUCLEOTIDE SEQUENCE [LARGE SCALE GENOMIC DNA]</scope>
    <source>
        <strain evidence="7 8">KCTC 62186</strain>
    </source>
</reference>
<keyword evidence="8" id="KW-1185">Reference proteome</keyword>
<evidence type="ECO:0000313" key="7">
    <source>
        <dbReference type="EMBL" id="GLX80383.1"/>
    </source>
</evidence>
<comment type="caution">
    <text evidence="7">The sequence shown here is derived from an EMBL/GenBank/DDBJ whole genome shotgun (WGS) entry which is preliminary data.</text>
</comment>
<evidence type="ECO:0000256" key="2">
    <source>
        <dbReference type="ARBA" id="ARBA00022840"/>
    </source>
</evidence>
<evidence type="ECO:0000256" key="4">
    <source>
        <dbReference type="ARBA" id="ARBA00023125"/>
    </source>
</evidence>
<dbReference type="PROSITE" id="PS00675">
    <property type="entry name" value="SIGMA54_INTERACT_1"/>
    <property type="match status" value="1"/>
</dbReference>
<dbReference type="InterPro" id="IPR058031">
    <property type="entry name" value="AAA_lid_NorR"/>
</dbReference>
<dbReference type="InterPro" id="IPR027417">
    <property type="entry name" value="P-loop_NTPase"/>
</dbReference>
<dbReference type="RefSeq" id="WP_284246368.1">
    <property type="nucleotide sequence ID" value="NZ_BSST01000001.1"/>
</dbReference>
<dbReference type="InterPro" id="IPR002078">
    <property type="entry name" value="Sigma_54_int"/>
</dbReference>
<dbReference type="SUPFAM" id="SSF46689">
    <property type="entry name" value="Homeodomain-like"/>
    <property type="match status" value="1"/>
</dbReference>
<dbReference type="PROSITE" id="PS00676">
    <property type="entry name" value="SIGMA54_INTERACT_2"/>
    <property type="match status" value="1"/>
</dbReference>
<dbReference type="InterPro" id="IPR025944">
    <property type="entry name" value="Sigma_54_int_dom_CS"/>
</dbReference>
<keyword evidence="5" id="KW-0804">Transcription</keyword>
<dbReference type="PROSITE" id="PS50045">
    <property type="entry name" value="SIGMA54_INTERACT_4"/>
    <property type="match status" value="1"/>
</dbReference>
<dbReference type="SUPFAM" id="SSF52540">
    <property type="entry name" value="P-loop containing nucleoside triphosphate hydrolases"/>
    <property type="match status" value="1"/>
</dbReference>
<evidence type="ECO:0000256" key="5">
    <source>
        <dbReference type="ARBA" id="ARBA00023163"/>
    </source>
</evidence>
<dbReference type="InterPro" id="IPR003593">
    <property type="entry name" value="AAA+_ATPase"/>
</dbReference>
<dbReference type="PROSITE" id="PS00688">
    <property type="entry name" value="SIGMA54_INTERACT_3"/>
    <property type="match status" value="1"/>
</dbReference>
<dbReference type="Pfam" id="PF00158">
    <property type="entry name" value="Sigma54_activat"/>
    <property type="match status" value="1"/>
</dbReference>
<accession>A0ABQ6GWT8</accession>
<evidence type="ECO:0000256" key="1">
    <source>
        <dbReference type="ARBA" id="ARBA00022741"/>
    </source>
</evidence>
<evidence type="ECO:0000313" key="8">
    <source>
        <dbReference type="Proteomes" id="UP001157186"/>
    </source>
</evidence>
<dbReference type="PANTHER" id="PTHR32071:SF113">
    <property type="entry name" value="ALGINATE BIOSYNTHESIS TRANSCRIPTIONAL REGULATORY PROTEIN ALGB"/>
    <property type="match status" value="1"/>
</dbReference>
<dbReference type="Gene3D" id="1.10.10.60">
    <property type="entry name" value="Homeodomain-like"/>
    <property type="match status" value="1"/>
</dbReference>
<gene>
    <name evidence="7" type="ORF">tinsulaeT_37230</name>
</gene>
<dbReference type="SMART" id="SM00382">
    <property type="entry name" value="AAA"/>
    <property type="match status" value="1"/>
</dbReference>
<dbReference type="Proteomes" id="UP001157186">
    <property type="component" value="Unassembled WGS sequence"/>
</dbReference>
<name>A0ABQ6GWT8_9GAMM</name>
<dbReference type="Gene3D" id="3.40.50.300">
    <property type="entry name" value="P-loop containing nucleotide triphosphate hydrolases"/>
    <property type="match status" value="1"/>
</dbReference>
<protein>
    <recommendedName>
        <fullName evidence="6">Sigma-54 factor interaction domain-containing protein</fullName>
    </recommendedName>
</protein>
<organism evidence="7 8">
    <name type="scientific">Thalassotalea insulae</name>
    <dbReference type="NCBI Taxonomy" id="2056778"/>
    <lineage>
        <taxon>Bacteria</taxon>
        <taxon>Pseudomonadati</taxon>
        <taxon>Pseudomonadota</taxon>
        <taxon>Gammaproteobacteria</taxon>
        <taxon>Alteromonadales</taxon>
        <taxon>Colwelliaceae</taxon>
        <taxon>Thalassotalea</taxon>
    </lineage>
</organism>
<dbReference type="Pfam" id="PF25601">
    <property type="entry name" value="AAA_lid_14"/>
    <property type="match status" value="1"/>
</dbReference>
<evidence type="ECO:0000256" key="3">
    <source>
        <dbReference type="ARBA" id="ARBA00023015"/>
    </source>
</evidence>
<dbReference type="PANTHER" id="PTHR32071">
    <property type="entry name" value="TRANSCRIPTIONAL REGULATORY PROTEIN"/>
    <property type="match status" value="1"/>
</dbReference>
<dbReference type="Gene3D" id="1.10.8.60">
    <property type="match status" value="1"/>
</dbReference>
<dbReference type="InterPro" id="IPR025943">
    <property type="entry name" value="Sigma_54_int_dom_ATP-bd_2"/>
</dbReference>
<keyword evidence="4" id="KW-0238">DNA-binding</keyword>
<dbReference type="InterPro" id="IPR009057">
    <property type="entry name" value="Homeodomain-like_sf"/>
</dbReference>
<keyword evidence="1" id="KW-0547">Nucleotide-binding</keyword>
<keyword evidence="3" id="KW-0805">Transcription regulation</keyword>
<keyword evidence="2" id="KW-0067">ATP-binding</keyword>
<dbReference type="EMBL" id="BSST01000001">
    <property type="protein sequence ID" value="GLX80383.1"/>
    <property type="molecule type" value="Genomic_DNA"/>
</dbReference>